<dbReference type="Gene3D" id="3.90.1580.10">
    <property type="entry name" value="paralog of FGE (formylglycine-generating enzyme)"/>
    <property type="match status" value="1"/>
</dbReference>
<feature type="domain" description="Sulfatase-modifying factor enzyme-like" evidence="2">
    <location>
        <begin position="42"/>
        <end position="249"/>
    </location>
</feature>
<evidence type="ECO:0000259" key="2">
    <source>
        <dbReference type="Pfam" id="PF03781"/>
    </source>
</evidence>
<dbReference type="PANTHER" id="PTHR23150:SF19">
    <property type="entry name" value="FORMYLGLYCINE-GENERATING ENZYME"/>
    <property type="match status" value="1"/>
</dbReference>
<dbReference type="KEGG" id="axe:P40_06215"/>
<dbReference type="PANTHER" id="PTHR23150">
    <property type="entry name" value="SULFATASE MODIFYING FACTOR 1, 2"/>
    <property type="match status" value="1"/>
</dbReference>
<feature type="signal peptide" evidence="1">
    <location>
        <begin position="1"/>
        <end position="20"/>
    </location>
</feature>
<dbReference type="InterPro" id="IPR042095">
    <property type="entry name" value="SUMF_sf"/>
</dbReference>
<dbReference type="RefSeq" id="WP_063141804.1">
    <property type="nucleotide sequence ID" value="NZ_CBDDTQ010000001.1"/>
</dbReference>
<organism evidence="3 4">
    <name type="scientific">Alloalcanivorax xenomutans</name>
    <dbReference type="NCBI Taxonomy" id="1094342"/>
    <lineage>
        <taxon>Bacteria</taxon>
        <taxon>Pseudomonadati</taxon>
        <taxon>Pseudomonadota</taxon>
        <taxon>Gammaproteobacteria</taxon>
        <taxon>Oceanospirillales</taxon>
        <taxon>Alcanivoracaceae</taxon>
        <taxon>Alloalcanivorax</taxon>
    </lineage>
</organism>
<reference evidence="3" key="1">
    <citation type="submission" date="2022-01" db="EMBL/GenBank/DDBJ databases">
        <authorList>
            <person name="Karlyshev A.V."/>
            <person name="Jaspars M."/>
        </authorList>
    </citation>
    <scope>NUCLEOTIDE SEQUENCE</scope>
    <source>
        <strain evidence="3">AGSA3-2</strain>
    </source>
</reference>
<evidence type="ECO:0000313" key="4">
    <source>
        <dbReference type="Proteomes" id="UP001107961"/>
    </source>
</evidence>
<accession>A0A9Q3ZHK9</accession>
<evidence type="ECO:0000256" key="1">
    <source>
        <dbReference type="SAM" id="SignalP"/>
    </source>
</evidence>
<dbReference type="SUPFAM" id="SSF56436">
    <property type="entry name" value="C-type lectin-like"/>
    <property type="match status" value="1"/>
</dbReference>
<dbReference type="InterPro" id="IPR005532">
    <property type="entry name" value="SUMF_dom"/>
</dbReference>
<gene>
    <name evidence="3" type="ORF">LZG35_10540</name>
</gene>
<sequence length="252" mass="27946">MKGKGSWIPLLCLLTTAALANEYVPLSGGPFHSSLRFGDNGGEVVVEGYQLMSRPVREAEFLAFVQAHPQWRRDRIPGLFADAGYLSHWDRPLAPRPGTLNFPVTRVSWFAADAYCRAQGARLPTWLEWEFAAAADARQTDARDDADRRRRILTLGTPGAYRAAGESVPNVYGVHDLHGLVWEWPWDHASMMAAADSRNVDTENPLRYCGGSALAFSDRRDYAVIKRVALLSALSARTTLSNLGFRCAKELP</sequence>
<dbReference type="InterPro" id="IPR016187">
    <property type="entry name" value="CTDL_fold"/>
</dbReference>
<keyword evidence="1" id="KW-0732">Signal</keyword>
<proteinExistence type="predicted"/>
<dbReference type="GO" id="GO:0120147">
    <property type="term" value="F:formylglycine-generating oxidase activity"/>
    <property type="evidence" value="ECO:0007669"/>
    <property type="project" value="TreeGrafter"/>
</dbReference>
<feature type="chain" id="PRO_5040360498" evidence="1">
    <location>
        <begin position="21"/>
        <end position="252"/>
    </location>
</feature>
<name>A0A9Q3ZHK9_9GAMM</name>
<dbReference type="EMBL" id="JAJVKT010000011">
    <property type="protein sequence ID" value="MCE7509072.1"/>
    <property type="molecule type" value="Genomic_DNA"/>
</dbReference>
<dbReference type="InterPro" id="IPR051043">
    <property type="entry name" value="Sulfatase_Mod_Factor_Kinase"/>
</dbReference>
<evidence type="ECO:0000313" key="3">
    <source>
        <dbReference type="EMBL" id="MCE7509072.1"/>
    </source>
</evidence>
<dbReference type="Pfam" id="PF03781">
    <property type="entry name" value="FGE-sulfatase"/>
    <property type="match status" value="1"/>
</dbReference>
<keyword evidence="4" id="KW-1185">Reference proteome</keyword>
<protein>
    <submittedName>
        <fullName evidence="3">Formylglycine-generating enzyme family protein</fullName>
    </submittedName>
</protein>
<dbReference type="Proteomes" id="UP001107961">
    <property type="component" value="Unassembled WGS sequence"/>
</dbReference>
<dbReference type="AlphaFoldDB" id="A0A9Q3ZHK9"/>
<comment type="caution">
    <text evidence="3">The sequence shown here is derived from an EMBL/GenBank/DDBJ whole genome shotgun (WGS) entry which is preliminary data.</text>
</comment>